<accession>A0A562P8I1</accession>
<dbReference type="AlphaFoldDB" id="A0A562P8I1"/>
<keyword evidence="1" id="KW-0472">Membrane</keyword>
<evidence type="ECO:0000313" key="4">
    <source>
        <dbReference type="Proteomes" id="UP000315112"/>
    </source>
</evidence>
<dbReference type="NCBIfam" id="TIGR02226">
    <property type="entry name" value="two_anch"/>
    <property type="match status" value="1"/>
</dbReference>
<reference evidence="3 4" key="1">
    <citation type="journal article" date="2015" name="Stand. Genomic Sci.">
        <title>Genomic Encyclopedia of Bacterial and Archaeal Type Strains, Phase III: the genomes of soil and plant-associated and newly described type strains.</title>
        <authorList>
            <person name="Whitman W.B."/>
            <person name="Woyke T."/>
            <person name="Klenk H.P."/>
            <person name="Zhou Y."/>
            <person name="Lilburn T.G."/>
            <person name="Beck B.J."/>
            <person name="De Vos P."/>
            <person name="Vandamme P."/>
            <person name="Eisen J.A."/>
            <person name="Garrity G."/>
            <person name="Hugenholtz P."/>
            <person name="Kyrpides N.C."/>
        </authorList>
    </citation>
    <scope>NUCLEOTIDE SEQUENCE [LARGE SCALE GENOMIC DNA]</scope>
    <source>
        <strain evidence="3 4">CGMCC 1.10685</strain>
    </source>
</reference>
<dbReference type="OrthoDB" id="8771938at2"/>
<keyword evidence="5" id="KW-1185">Reference proteome</keyword>
<evidence type="ECO:0000313" key="5">
    <source>
        <dbReference type="Proteomes" id="UP000437862"/>
    </source>
</evidence>
<dbReference type="Proteomes" id="UP000315112">
    <property type="component" value="Unassembled WGS sequence"/>
</dbReference>
<name>A0A562P8I1_9BURK</name>
<dbReference type="EMBL" id="CP046904">
    <property type="protein sequence ID" value="QGZ40779.1"/>
    <property type="molecule type" value="Genomic_DNA"/>
</dbReference>
<dbReference type="InterPro" id="IPR011933">
    <property type="entry name" value="Double_TM_dom"/>
</dbReference>
<feature type="transmembrane region" description="Helical" evidence="1">
    <location>
        <begin position="56"/>
        <end position="80"/>
    </location>
</feature>
<dbReference type="EMBL" id="VLKW01000020">
    <property type="protein sequence ID" value="TWI40752.1"/>
    <property type="molecule type" value="Genomic_DNA"/>
</dbReference>
<proteinExistence type="predicted"/>
<reference evidence="2 5" key="3">
    <citation type="submission" date="2019-12" db="EMBL/GenBank/DDBJ databases">
        <title>Draft Genome Sequences of Six Type Strains of the Genus Massilia.</title>
        <authorList>
            <person name="Miess H."/>
            <person name="Frediansyah A."/>
            <person name="Goeker M."/>
            <person name="Gross H."/>
        </authorList>
    </citation>
    <scope>NUCLEOTIDE SEQUENCE [LARGE SCALE GENOMIC DNA]</scope>
    <source>
        <strain evidence="2 5">DSM 26639</strain>
    </source>
</reference>
<feature type="transmembrane region" description="Helical" evidence="1">
    <location>
        <begin position="6"/>
        <end position="22"/>
    </location>
</feature>
<sequence>MTSLQPLWWLALPVLLLPILWHRQKRQRSASELLATARFLPSTAPQLRRVWRWTDLLLLALRLLLLVALIARLAVTIVPWRGDTVLADPALDPAWVAQQVRSAGMESAARIDLPADPLAWIPRHEHEFRRGTRLLVLGRAGTLTMPAVPPAFLHAVDLRSGPPALVPERPALHRVVVASVPERAAQWRALFAAFGSTGARWSVVEVPDDATELVVWDRDGTPPAEWKAPHWWQAARAPGARQVTAAGLALSYADTPRGRFWSGLPWPPASEAQAHAVYEAWRQVAVPPQPYPLAALTVAATRATPLPLPGKEPAHWLGWALLILFALERLVSHARRT</sequence>
<keyword evidence="1" id="KW-1133">Transmembrane helix</keyword>
<evidence type="ECO:0000313" key="2">
    <source>
        <dbReference type="EMBL" id="QGZ40779.1"/>
    </source>
</evidence>
<organism evidence="3 4">
    <name type="scientific">Pseudoduganella flava</name>
    <dbReference type="NCBI Taxonomy" id="871742"/>
    <lineage>
        <taxon>Bacteria</taxon>
        <taxon>Pseudomonadati</taxon>
        <taxon>Pseudomonadota</taxon>
        <taxon>Betaproteobacteria</taxon>
        <taxon>Burkholderiales</taxon>
        <taxon>Oxalobacteraceae</taxon>
        <taxon>Telluria group</taxon>
        <taxon>Pseudoduganella</taxon>
    </lineage>
</organism>
<reference evidence="3" key="2">
    <citation type="submission" date="2019-07" db="EMBL/GenBank/DDBJ databases">
        <authorList>
            <person name="Whitman W."/>
            <person name="Huntemann M."/>
            <person name="Clum A."/>
            <person name="Pillay M."/>
            <person name="Palaniappan K."/>
            <person name="Varghese N."/>
            <person name="Mikhailova N."/>
            <person name="Stamatis D."/>
            <person name="Reddy T."/>
            <person name="Daum C."/>
            <person name="Shapiro N."/>
            <person name="Ivanova N."/>
            <person name="Kyrpides N."/>
            <person name="Woyke T."/>
        </authorList>
    </citation>
    <scope>NUCLEOTIDE SEQUENCE</scope>
    <source>
        <strain evidence="3">CGMCC 1.10685</strain>
    </source>
</reference>
<protein>
    <submittedName>
        <fullName evidence="3">Putative membrane protein (TIGR02226 family)</fullName>
    </submittedName>
</protein>
<gene>
    <name evidence="2" type="ORF">GO485_18050</name>
    <name evidence="3" type="ORF">IP92_05841</name>
</gene>
<dbReference type="Proteomes" id="UP000437862">
    <property type="component" value="Chromosome"/>
</dbReference>
<evidence type="ECO:0000313" key="3">
    <source>
        <dbReference type="EMBL" id="TWI40752.1"/>
    </source>
</evidence>
<keyword evidence="1" id="KW-0812">Transmembrane</keyword>
<evidence type="ECO:0000256" key="1">
    <source>
        <dbReference type="SAM" id="Phobius"/>
    </source>
</evidence>
<dbReference type="RefSeq" id="WP_145882093.1">
    <property type="nucleotide sequence ID" value="NZ_CP046904.1"/>
</dbReference>